<dbReference type="EMBL" id="CP018906">
    <property type="protein sequence ID" value="AQW21883.1"/>
    <property type="molecule type" value="Genomic_DNA"/>
</dbReference>
<dbReference type="AlphaFoldDB" id="A0A1S6QJX1"/>
<name>A0A1S6QJX1_9LACO</name>
<organism evidence="1 2">
    <name type="scientific">Lentilactobacillus curieae</name>
    <dbReference type="NCBI Taxonomy" id="1138822"/>
    <lineage>
        <taxon>Bacteria</taxon>
        <taxon>Bacillati</taxon>
        <taxon>Bacillota</taxon>
        <taxon>Bacilli</taxon>
        <taxon>Lactobacillales</taxon>
        <taxon>Lactobacillaceae</taxon>
        <taxon>Lentilactobacillus</taxon>
    </lineage>
</organism>
<dbReference type="KEGG" id="lcu:PL11_008130"/>
<dbReference type="InterPro" id="IPR009303">
    <property type="entry name" value="DUF960"/>
</dbReference>
<protein>
    <submittedName>
        <fullName evidence="1">GTP cyclohydrolase</fullName>
    </submittedName>
</protein>
<dbReference type="eggNOG" id="ENOG503370N">
    <property type="taxonomic scope" value="Bacteria"/>
</dbReference>
<reference evidence="1 2" key="1">
    <citation type="journal article" date="2015" name="Genome Announc.">
        <title>Genome Sequence of Lactobacillus curieae CCTCC M 2011381T, a Novel Producer of Gamma-aminobutyric Acid.</title>
        <authorList>
            <person name="Wang Y."/>
            <person name="Wang Y."/>
            <person name="Lang C."/>
            <person name="Wei D."/>
            <person name="Xu P."/>
            <person name="Xie J."/>
        </authorList>
    </citation>
    <scope>NUCLEOTIDE SEQUENCE [LARGE SCALE GENOMIC DNA]</scope>
    <source>
        <strain evidence="1 2">CCTCC M 2011381</strain>
    </source>
</reference>
<dbReference type="RefSeq" id="WP_035167439.1">
    <property type="nucleotide sequence ID" value="NZ_CP018906.1"/>
</dbReference>
<sequence length="102" mass="11652">MFDRTQARFASYNIVSKMPDQTIDNVWFIIDNDLQGIFPLSNLVTFNLVNNDGNLSYDFLQDNELVATFDSPYPYSTDYPQSIVVYDSGEQQLIAVPSEINL</sequence>
<dbReference type="Proteomes" id="UP000030361">
    <property type="component" value="Chromosome"/>
</dbReference>
<keyword evidence="1" id="KW-0378">Hydrolase</keyword>
<proteinExistence type="predicted"/>
<dbReference type="OrthoDB" id="2225914at2"/>
<evidence type="ECO:0000313" key="1">
    <source>
        <dbReference type="EMBL" id="AQW21883.1"/>
    </source>
</evidence>
<evidence type="ECO:0000313" key="2">
    <source>
        <dbReference type="Proteomes" id="UP000030361"/>
    </source>
</evidence>
<accession>A0A1S6QJX1</accession>
<keyword evidence="2" id="KW-1185">Reference proteome</keyword>
<dbReference type="Pfam" id="PF06124">
    <property type="entry name" value="DUF960"/>
    <property type="match status" value="1"/>
</dbReference>
<dbReference type="Gene3D" id="3.10.450.150">
    <property type="entry name" value="enterococcus faecalis protein"/>
    <property type="match status" value="1"/>
</dbReference>
<dbReference type="GO" id="GO:0016787">
    <property type="term" value="F:hydrolase activity"/>
    <property type="evidence" value="ECO:0007669"/>
    <property type="project" value="UniProtKB-KW"/>
</dbReference>
<gene>
    <name evidence="1" type="ORF">PL11_008130</name>
</gene>